<feature type="transmembrane region" description="Helical" evidence="8">
    <location>
        <begin position="230"/>
        <end position="252"/>
    </location>
</feature>
<dbReference type="Pfam" id="PF01594">
    <property type="entry name" value="AI-2E_transport"/>
    <property type="match status" value="1"/>
</dbReference>
<evidence type="ECO:0000256" key="5">
    <source>
        <dbReference type="ARBA" id="ARBA00022692"/>
    </source>
</evidence>
<keyword evidence="10" id="KW-1185">Reference proteome</keyword>
<keyword evidence="5 8" id="KW-0812">Transmembrane</keyword>
<dbReference type="PANTHER" id="PTHR21716">
    <property type="entry name" value="TRANSMEMBRANE PROTEIN"/>
    <property type="match status" value="1"/>
</dbReference>
<keyword evidence="7 8" id="KW-0472">Membrane</keyword>
<proteinExistence type="inferred from homology"/>
<dbReference type="PANTHER" id="PTHR21716:SF53">
    <property type="entry name" value="PERMEASE PERM-RELATED"/>
    <property type="match status" value="1"/>
</dbReference>
<feature type="transmembrane region" description="Helical" evidence="8">
    <location>
        <begin position="325"/>
        <end position="358"/>
    </location>
</feature>
<comment type="subcellular location">
    <subcellularLocation>
        <location evidence="1">Cell membrane</location>
        <topology evidence="1">Multi-pass membrane protein</topology>
    </subcellularLocation>
</comment>
<dbReference type="Proteomes" id="UP000289166">
    <property type="component" value="Unassembled WGS sequence"/>
</dbReference>
<dbReference type="GO" id="GO:0005886">
    <property type="term" value="C:plasma membrane"/>
    <property type="evidence" value="ECO:0007669"/>
    <property type="project" value="UniProtKB-SubCell"/>
</dbReference>
<evidence type="ECO:0000256" key="1">
    <source>
        <dbReference type="ARBA" id="ARBA00004651"/>
    </source>
</evidence>
<sequence>MSDKMTKNLIIVITYAVALVLIVINFIPIMRGIWKFVVLFKPFFIGIAVAFILNKPCMAVDRFLNKKIFKNRLKGVARGTAITITYLLVLLLLTLIISFIIPELIKSIQVFLSNRVSYIDNFRDLTNEVSELLGLEKIDLSSMDKLILEYTNRLGSSITELMSKIISITTGVVSFLATLVITLVFSVYILAGKEKLIGQCKKVFSTYLPKDLCNKGAYIYRVVVDVFNKYIYGQLAEAFILGSLCFIGMIFFRFEYALLISVLIALTALVPYFGAYIGGFVAFMLLLMISPMKAIWFLVYLIVLQQLENNLIYPRVVGSSLGLPGIWVVLSVIVGAGVGGSIGVLLGVPIATILFNLLKNDVLRRSEKQSVK</sequence>
<dbReference type="EMBL" id="RLII01000001">
    <property type="protein sequence ID" value="RXE60748.1"/>
    <property type="molecule type" value="Genomic_DNA"/>
</dbReference>
<evidence type="ECO:0000256" key="6">
    <source>
        <dbReference type="ARBA" id="ARBA00022989"/>
    </source>
</evidence>
<evidence type="ECO:0000256" key="4">
    <source>
        <dbReference type="ARBA" id="ARBA00022475"/>
    </source>
</evidence>
<evidence type="ECO:0000256" key="8">
    <source>
        <dbReference type="SAM" id="Phobius"/>
    </source>
</evidence>
<evidence type="ECO:0000256" key="3">
    <source>
        <dbReference type="ARBA" id="ARBA00022448"/>
    </source>
</evidence>
<reference evidence="10" key="1">
    <citation type="submission" date="2018-11" db="EMBL/GenBank/DDBJ databases">
        <title>Genome sequencing of a novel mesophilic and cellulolytic organism within the genus Hungateiclostridium.</title>
        <authorList>
            <person name="Rettenmaier R."/>
            <person name="Liebl W."/>
            <person name="Zverlov V."/>
        </authorList>
    </citation>
    <scope>NUCLEOTIDE SEQUENCE [LARGE SCALE GENOMIC DNA]</scope>
    <source>
        <strain evidence="10">N2K1</strain>
    </source>
</reference>
<gene>
    <name evidence="9" type="ORF">EFD62_02180</name>
</gene>
<keyword evidence="4" id="KW-1003">Cell membrane</keyword>
<accession>A0A4Q0I8L5</accession>
<dbReference type="AlphaFoldDB" id="A0A4Q0I8L5"/>
<feature type="transmembrane region" description="Helical" evidence="8">
    <location>
        <begin position="9"/>
        <end position="27"/>
    </location>
</feature>
<dbReference type="InterPro" id="IPR002549">
    <property type="entry name" value="AI-2E-like"/>
</dbReference>
<feature type="transmembrane region" description="Helical" evidence="8">
    <location>
        <begin position="294"/>
        <end position="313"/>
    </location>
</feature>
<feature type="transmembrane region" description="Helical" evidence="8">
    <location>
        <begin position="165"/>
        <end position="191"/>
    </location>
</feature>
<evidence type="ECO:0000313" key="9">
    <source>
        <dbReference type="EMBL" id="RXE60748.1"/>
    </source>
</evidence>
<dbReference type="RefSeq" id="WP_069194507.1">
    <property type="nucleotide sequence ID" value="NZ_RLII01000001.1"/>
</dbReference>
<dbReference type="GO" id="GO:0055085">
    <property type="term" value="P:transmembrane transport"/>
    <property type="evidence" value="ECO:0007669"/>
    <property type="project" value="TreeGrafter"/>
</dbReference>
<feature type="transmembrane region" description="Helical" evidence="8">
    <location>
        <begin position="258"/>
        <end position="287"/>
    </location>
</feature>
<evidence type="ECO:0000256" key="2">
    <source>
        <dbReference type="ARBA" id="ARBA00009773"/>
    </source>
</evidence>
<dbReference type="OrthoDB" id="9793390at2"/>
<comment type="similarity">
    <text evidence="2">Belongs to the autoinducer-2 exporter (AI-2E) (TC 2.A.86) family.</text>
</comment>
<feature type="transmembrane region" description="Helical" evidence="8">
    <location>
        <begin position="75"/>
        <end position="101"/>
    </location>
</feature>
<evidence type="ECO:0000256" key="7">
    <source>
        <dbReference type="ARBA" id="ARBA00023136"/>
    </source>
</evidence>
<keyword evidence="6 8" id="KW-1133">Transmembrane helix</keyword>
<organism evidence="9 10">
    <name type="scientific">Acetivibrio mesophilus</name>
    <dbReference type="NCBI Taxonomy" id="2487273"/>
    <lineage>
        <taxon>Bacteria</taxon>
        <taxon>Bacillati</taxon>
        <taxon>Bacillota</taxon>
        <taxon>Clostridia</taxon>
        <taxon>Eubacteriales</taxon>
        <taxon>Oscillospiraceae</taxon>
        <taxon>Acetivibrio</taxon>
    </lineage>
</organism>
<feature type="transmembrane region" description="Helical" evidence="8">
    <location>
        <begin position="33"/>
        <end position="54"/>
    </location>
</feature>
<name>A0A4Q0I8L5_9FIRM</name>
<evidence type="ECO:0000313" key="10">
    <source>
        <dbReference type="Proteomes" id="UP000289166"/>
    </source>
</evidence>
<protein>
    <submittedName>
        <fullName evidence="9">AI-2E family transporter</fullName>
    </submittedName>
</protein>
<keyword evidence="3" id="KW-0813">Transport</keyword>
<comment type="caution">
    <text evidence="9">The sequence shown here is derived from an EMBL/GenBank/DDBJ whole genome shotgun (WGS) entry which is preliminary data.</text>
</comment>